<reference evidence="1 3" key="1">
    <citation type="journal article" date="2023" name="Hortic Res">
        <title>Pangenome of water caltrop reveals structural variations and asymmetric subgenome divergence after allopolyploidization.</title>
        <authorList>
            <person name="Zhang X."/>
            <person name="Chen Y."/>
            <person name="Wang L."/>
            <person name="Yuan Y."/>
            <person name="Fang M."/>
            <person name="Shi L."/>
            <person name="Lu R."/>
            <person name="Comes H.P."/>
            <person name="Ma Y."/>
            <person name="Chen Y."/>
            <person name="Huang G."/>
            <person name="Zhou Y."/>
            <person name="Zheng Z."/>
            <person name="Qiu Y."/>
        </authorList>
    </citation>
    <scope>NUCLEOTIDE SEQUENCE [LARGE SCALE GENOMIC DNA]</scope>
    <source>
        <tissue evidence="1">Roots</tissue>
    </source>
</reference>
<gene>
    <name evidence="1" type="ORF">SAY87_003376</name>
    <name evidence="2" type="ORF">SAY87_003383</name>
</gene>
<accession>A0AAN7KR99</accession>
<sequence>MPLEMENGSVAKMLEKIENLILVAGYEEKKGSHQPSSIAIISSSDVGICIEHHRVSKLAIISLRLGSGTLRRLISAGFIDDGPVMRVEPPINMPYDQIDSSFGSLEILDRHLSSGRWITIPIQDDQSHIICSASYRRAHGFSTYCCFLPEWSLSFSYLSYSYGCEENHWKVNCGCEVGGGSQN</sequence>
<dbReference type="EMBL" id="JAXIOK010000006">
    <property type="protein sequence ID" value="KAK4768242.1"/>
    <property type="molecule type" value="Genomic_DNA"/>
</dbReference>
<dbReference type="Proteomes" id="UP001345219">
    <property type="component" value="Chromosome 3"/>
</dbReference>
<protein>
    <submittedName>
        <fullName evidence="1">Uncharacterized protein</fullName>
    </submittedName>
</protein>
<evidence type="ECO:0000313" key="1">
    <source>
        <dbReference type="EMBL" id="KAK4768235.1"/>
    </source>
</evidence>
<evidence type="ECO:0000313" key="2">
    <source>
        <dbReference type="EMBL" id="KAK4768242.1"/>
    </source>
</evidence>
<evidence type="ECO:0000313" key="3">
    <source>
        <dbReference type="Proteomes" id="UP001345219"/>
    </source>
</evidence>
<dbReference type="AlphaFoldDB" id="A0AAN7KR99"/>
<reference evidence="1" key="2">
    <citation type="submission" date="2023-11" db="EMBL/GenBank/DDBJ databases">
        <authorList>
            <person name="Zhang X."/>
        </authorList>
    </citation>
    <scope>NUCLEOTIDE SEQUENCE</scope>
    <source>
        <tissue evidence="1">Roots</tissue>
    </source>
</reference>
<dbReference type="EMBL" id="JAXIOK010000006">
    <property type="protein sequence ID" value="KAK4768235.1"/>
    <property type="molecule type" value="Genomic_DNA"/>
</dbReference>
<proteinExistence type="predicted"/>
<keyword evidence="3" id="KW-1185">Reference proteome</keyword>
<comment type="caution">
    <text evidence="1">The sequence shown here is derived from an EMBL/GenBank/DDBJ whole genome shotgun (WGS) entry which is preliminary data.</text>
</comment>
<name>A0AAN7KR99_9MYRT</name>
<organism evidence="1 3">
    <name type="scientific">Trapa incisa</name>
    <dbReference type="NCBI Taxonomy" id="236973"/>
    <lineage>
        <taxon>Eukaryota</taxon>
        <taxon>Viridiplantae</taxon>
        <taxon>Streptophyta</taxon>
        <taxon>Embryophyta</taxon>
        <taxon>Tracheophyta</taxon>
        <taxon>Spermatophyta</taxon>
        <taxon>Magnoliopsida</taxon>
        <taxon>eudicotyledons</taxon>
        <taxon>Gunneridae</taxon>
        <taxon>Pentapetalae</taxon>
        <taxon>rosids</taxon>
        <taxon>malvids</taxon>
        <taxon>Myrtales</taxon>
        <taxon>Lythraceae</taxon>
        <taxon>Trapa</taxon>
    </lineage>
</organism>